<dbReference type="InterPro" id="IPR032209">
    <property type="entry name" value="DUF5028"/>
</dbReference>
<reference evidence="1 2" key="1">
    <citation type="submission" date="2019-07" db="EMBL/GenBank/DDBJ databases">
        <authorList>
            <person name="Hibberd C M."/>
            <person name="Gehrig L. J."/>
            <person name="Chang H.-W."/>
            <person name="Venkatesh S."/>
        </authorList>
    </citation>
    <scope>NUCLEOTIDE SEQUENCE [LARGE SCALE GENOMIC DNA]</scope>
    <source>
        <strain evidence="1">Ruminococcus_torques_SSTS_Bg7063</strain>
    </source>
</reference>
<evidence type="ECO:0008006" key="3">
    <source>
        <dbReference type="Google" id="ProtNLM"/>
    </source>
</evidence>
<evidence type="ECO:0000313" key="2">
    <source>
        <dbReference type="Proteomes" id="UP000363661"/>
    </source>
</evidence>
<evidence type="ECO:0000313" key="1">
    <source>
        <dbReference type="EMBL" id="VUX21570.1"/>
    </source>
</evidence>
<dbReference type="AlphaFoldDB" id="A0A564UQ48"/>
<name>A0A564UQ48_9FIRM</name>
<sequence length="199" mass="22642">MKKRGNILLFISLCLICSFAIRVYFVNRDVSKPPMKEYKKGEIVTFDEGYSVDNRKISEGYTIQILDSEILSVEDFREKYKLSEGDLEGQYNFTNAYYIVKAKFTNVNNQEGEEQGISLLSLPLVGKNYMVVFNAIAYPHLNPTMPIGGGFSLRPGTDMTVYLTYAIIAGNAPDIEELRKDPPQLQIAEYPIRKMLDIK</sequence>
<organism evidence="1 2">
    <name type="scientific">[Ruminococcus] torques</name>
    <dbReference type="NCBI Taxonomy" id="33039"/>
    <lineage>
        <taxon>Bacteria</taxon>
        <taxon>Bacillati</taxon>
        <taxon>Bacillota</taxon>
        <taxon>Clostridia</taxon>
        <taxon>Lachnospirales</taxon>
        <taxon>Lachnospiraceae</taxon>
        <taxon>Mediterraneibacter</taxon>
    </lineage>
</organism>
<protein>
    <recommendedName>
        <fullName evidence="3">DUF5028 domain-containing protein</fullName>
    </recommendedName>
</protein>
<keyword evidence="2" id="KW-1185">Reference proteome</keyword>
<dbReference type="Proteomes" id="UP000363661">
    <property type="component" value="Unassembled WGS sequence"/>
</dbReference>
<accession>A0A564UQ48</accession>
<proteinExistence type="predicted"/>
<dbReference type="Pfam" id="PF16431">
    <property type="entry name" value="DUF5028"/>
    <property type="match status" value="1"/>
</dbReference>
<dbReference type="EMBL" id="CABHNA010000099">
    <property type="protein sequence ID" value="VUX21570.1"/>
    <property type="molecule type" value="Genomic_DNA"/>
</dbReference>
<gene>
    <name evidence="1" type="ORF">RTSSTS7063_02774</name>
</gene>
<dbReference type="RefSeq" id="WP_144367904.1">
    <property type="nucleotide sequence ID" value="NZ_CABHNA010000099.1"/>
</dbReference>